<dbReference type="AlphaFoldDB" id="A0A251X5P3"/>
<feature type="transmembrane region" description="Helical" evidence="2">
    <location>
        <begin position="12"/>
        <end position="31"/>
    </location>
</feature>
<dbReference type="Gene3D" id="3.60.40.10">
    <property type="entry name" value="PPM-type phosphatase domain"/>
    <property type="match status" value="1"/>
</dbReference>
<keyword evidence="1" id="KW-0378">Hydrolase</keyword>
<evidence type="ECO:0000259" key="3">
    <source>
        <dbReference type="SMART" id="SM00331"/>
    </source>
</evidence>
<comment type="caution">
    <text evidence="4">The sequence shown here is derived from an EMBL/GenBank/DDBJ whole genome shotgun (WGS) entry which is preliminary data.</text>
</comment>
<organism evidence="4 6">
    <name type="scientific">Thioflexithrix psekupsensis</name>
    <dbReference type="NCBI Taxonomy" id="1570016"/>
    <lineage>
        <taxon>Bacteria</taxon>
        <taxon>Pseudomonadati</taxon>
        <taxon>Pseudomonadota</taxon>
        <taxon>Gammaproteobacteria</taxon>
        <taxon>Thiotrichales</taxon>
        <taxon>Thioflexithrix</taxon>
    </lineage>
</organism>
<dbReference type="PANTHER" id="PTHR43156:SF2">
    <property type="entry name" value="STAGE II SPORULATION PROTEIN E"/>
    <property type="match status" value="1"/>
</dbReference>
<protein>
    <recommendedName>
        <fullName evidence="3">PPM-type phosphatase domain-containing protein</fullName>
    </recommendedName>
</protein>
<dbReference type="PANTHER" id="PTHR43156">
    <property type="entry name" value="STAGE II SPORULATION PROTEIN E-RELATED"/>
    <property type="match status" value="1"/>
</dbReference>
<dbReference type="InterPro" id="IPR052016">
    <property type="entry name" value="Bact_Sigma-Reg"/>
</dbReference>
<dbReference type="Pfam" id="PF07228">
    <property type="entry name" value="SpoIIE"/>
    <property type="match status" value="1"/>
</dbReference>
<dbReference type="Proteomes" id="UP000194798">
    <property type="component" value="Unassembled WGS sequence"/>
</dbReference>
<keyword evidence="2" id="KW-0472">Membrane</keyword>
<accession>A0A251X5P3</accession>
<name>A0A251X5P3_9GAMM</name>
<evidence type="ECO:0000313" key="5">
    <source>
        <dbReference type="EMBL" id="OUD16053.1"/>
    </source>
</evidence>
<evidence type="ECO:0000313" key="4">
    <source>
        <dbReference type="EMBL" id="OUD12827.1"/>
    </source>
</evidence>
<feature type="transmembrane region" description="Helical" evidence="2">
    <location>
        <begin position="146"/>
        <end position="165"/>
    </location>
</feature>
<dbReference type="EMBL" id="MSLT01000020">
    <property type="protein sequence ID" value="OUD12827.1"/>
    <property type="molecule type" value="Genomic_DNA"/>
</dbReference>
<keyword evidence="6" id="KW-1185">Reference proteome</keyword>
<proteinExistence type="predicted"/>
<dbReference type="GO" id="GO:0016791">
    <property type="term" value="F:phosphatase activity"/>
    <property type="evidence" value="ECO:0007669"/>
    <property type="project" value="TreeGrafter"/>
</dbReference>
<gene>
    <name evidence="5" type="ORF">TPSD3_01215</name>
    <name evidence="4" type="ORF">TPSD3_12500</name>
</gene>
<sequence>MALSNKQIKYRLLISFLVIFGVFAFLLSYFISKQQRDLLLEDQRYRAILELDLISEFIAESFLKRNYAQLSQFLNRWGEQRDYIVLLKANLPNGFNLVNYQRSQEAKNFLEMEKQVEFASDKILHLQITMDLFHTEEVIEELNEQLALLFTGIIAALGFILWFTLNRFAINPMRQEIEHQAATLTNVQTENLRMSTELDITRRLQTMLLPSHRELAEIKDLDIACFMQPASEVGGDYYDVLLDPNQKWIKIGIGDVTGHGLESGVLVLMVQMAVRTLLVDGVRDPARFLSILNRAVFDNIQRMDSDKNLTLSLIDYADGKIQISGQHEDVLLIRKGGQLERIDTFDLGFMVGLQPDISHFISKIEFDLNPGDGLVLYTDGITEARNVKKQMYGLNRLCDVVSRHWHCSAQAIQEAILLDLGQHIGKQPVFDDVTLMVIKSREEINSDAVTC</sequence>
<evidence type="ECO:0000313" key="6">
    <source>
        <dbReference type="Proteomes" id="UP000194798"/>
    </source>
</evidence>
<evidence type="ECO:0000256" key="2">
    <source>
        <dbReference type="SAM" id="Phobius"/>
    </source>
</evidence>
<dbReference type="SMART" id="SM00331">
    <property type="entry name" value="PP2C_SIG"/>
    <property type="match status" value="1"/>
</dbReference>
<keyword evidence="2" id="KW-1133">Transmembrane helix</keyword>
<dbReference type="InterPro" id="IPR036457">
    <property type="entry name" value="PPM-type-like_dom_sf"/>
</dbReference>
<dbReference type="EMBL" id="MSLT01000002">
    <property type="protein sequence ID" value="OUD16053.1"/>
    <property type="molecule type" value="Genomic_DNA"/>
</dbReference>
<reference evidence="4 6" key="1">
    <citation type="submission" date="2016-12" db="EMBL/GenBank/DDBJ databases">
        <title>Thioflexothrix psekupsii D3 genome sequencing and assembly.</title>
        <authorList>
            <person name="Fomenkov A."/>
            <person name="Vincze T."/>
            <person name="Grabovich M."/>
            <person name="Anton B.P."/>
            <person name="Dubinina G."/>
            <person name="Orlova M."/>
            <person name="Belousova E."/>
            <person name="Roberts R.J."/>
        </authorList>
    </citation>
    <scope>NUCLEOTIDE SEQUENCE [LARGE SCALE GENOMIC DNA]</scope>
    <source>
        <strain evidence="4">D3</strain>
    </source>
</reference>
<keyword evidence="2" id="KW-0812">Transmembrane</keyword>
<dbReference type="InterPro" id="IPR001932">
    <property type="entry name" value="PPM-type_phosphatase-like_dom"/>
</dbReference>
<feature type="domain" description="PPM-type phosphatase" evidence="3">
    <location>
        <begin position="218"/>
        <end position="440"/>
    </location>
</feature>
<evidence type="ECO:0000256" key="1">
    <source>
        <dbReference type="ARBA" id="ARBA00022801"/>
    </source>
</evidence>
<dbReference type="SUPFAM" id="SSF81606">
    <property type="entry name" value="PP2C-like"/>
    <property type="match status" value="1"/>
</dbReference>